<comment type="caution">
    <text evidence="1">The sequence shown here is derived from an EMBL/GenBank/DDBJ whole genome shotgun (WGS) entry which is preliminary data.</text>
</comment>
<dbReference type="InterPro" id="IPR025681">
    <property type="entry name" value="COOH-NH2_lig"/>
</dbReference>
<protein>
    <recommendedName>
        <fullName evidence="2">GS catalytic domain-containing protein</fullName>
    </recommendedName>
</protein>
<evidence type="ECO:0000313" key="1">
    <source>
        <dbReference type="EMBL" id="KKK98679.1"/>
    </source>
</evidence>
<proteinExistence type="predicted"/>
<accession>A0A0F9C8E6</accession>
<dbReference type="AlphaFoldDB" id="A0A0F9C8E6"/>
<evidence type="ECO:0008006" key="2">
    <source>
        <dbReference type="Google" id="ProtNLM"/>
    </source>
</evidence>
<gene>
    <name evidence="1" type="ORF">LCGC14_2640340</name>
</gene>
<organism evidence="1">
    <name type="scientific">marine sediment metagenome</name>
    <dbReference type="NCBI Taxonomy" id="412755"/>
    <lineage>
        <taxon>unclassified sequences</taxon>
        <taxon>metagenomes</taxon>
        <taxon>ecological metagenomes</taxon>
    </lineage>
</organism>
<dbReference type="EMBL" id="LAZR01045520">
    <property type="protein sequence ID" value="KKK98679.1"/>
    <property type="molecule type" value="Genomic_DNA"/>
</dbReference>
<reference evidence="1" key="1">
    <citation type="journal article" date="2015" name="Nature">
        <title>Complex archaea that bridge the gap between prokaryotes and eukaryotes.</title>
        <authorList>
            <person name="Spang A."/>
            <person name="Saw J.H."/>
            <person name="Jorgensen S.L."/>
            <person name="Zaremba-Niedzwiedzka K."/>
            <person name="Martijn J."/>
            <person name="Lind A.E."/>
            <person name="van Eijk R."/>
            <person name="Schleper C."/>
            <person name="Guy L."/>
            <person name="Ettema T.J."/>
        </authorList>
    </citation>
    <scope>NUCLEOTIDE SEQUENCE</scope>
</reference>
<sequence>MTLLIGQDTELFLKKNDKFISAHGVIPGSKEQPYPVKRGAVQVDGMALEFNTFPAKSFTAFKMNINTVLSRLQDMIPDDCEMTVCPTAHFDAKYIEDQPEEARLLGCDPDYNAYTKEMNLPPTPSPVMRTAAGHIHLGWTEGKNINDPSHMHDCITMVKQLDYCIGVPSVIHDSDTERRQMYGQAGAFRPKSYGVEYRVLSNYWISHENYMKEVFDNCKKAYEDLERGKIWEDVFKGHSIYSAQKVINSGDVGKAITIMDVMKLKKVRGQ</sequence>
<name>A0A0F9C8E6_9ZZZZ</name>
<dbReference type="Pfam" id="PF14395">
    <property type="entry name" value="COOH-NH2_lig"/>
    <property type="match status" value="1"/>
</dbReference>